<dbReference type="STRING" id="587909.SAMN05421810_108105"/>
<dbReference type="SUPFAM" id="SSF51395">
    <property type="entry name" value="FMN-linked oxidoreductases"/>
    <property type="match status" value="1"/>
</dbReference>
<dbReference type="GO" id="GO:0016491">
    <property type="term" value="F:oxidoreductase activity"/>
    <property type="evidence" value="ECO:0007669"/>
    <property type="project" value="InterPro"/>
</dbReference>
<dbReference type="GO" id="GO:0005829">
    <property type="term" value="C:cytosol"/>
    <property type="evidence" value="ECO:0007669"/>
    <property type="project" value="TreeGrafter"/>
</dbReference>
<evidence type="ECO:0000313" key="2">
    <source>
        <dbReference type="EMBL" id="SFQ49886.1"/>
    </source>
</evidence>
<dbReference type="InterPro" id="IPR001155">
    <property type="entry name" value="OxRdtase_FMN_N"/>
</dbReference>
<dbReference type="InterPro" id="IPR045247">
    <property type="entry name" value="Oye-like"/>
</dbReference>
<dbReference type="CDD" id="cd02803">
    <property type="entry name" value="OYE_like_FMN_family"/>
    <property type="match status" value="1"/>
</dbReference>
<evidence type="ECO:0000259" key="1">
    <source>
        <dbReference type="Pfam" id="PF00724"/>
    </source>
</evidence>
<protein>
    <submittedName>
        <fullName evidence="2">2,4-dienoyl-CoA reductase</fullName>
    </submittedName>
</protein>
<gene>
    <name evidence="2" type="ORF">SAMN05421810_108105</name>
</gene>
<accession>A0A1I5Z082</accession>
<name>A0A1I5Z082_9PSEU</name>
<feature type="domain" description="NADH:flavin oxidoreductase/NADH oxidase N-terminal" evidence="1">
    <location>
        <begin position="8"/>
        <end position="343"/>
    </location>
</feature>
<reference evidence="3" key="1">
    <citation type="submission" date="2016-10" db="EMBL/GenBank/DDBJ databases">
        <authorList>
            <person name="Varghese N."/>
            <person name="Submissions S."/>
        </authorList>
    </citation>
    <scope>NUCLEOTIDE SEQUENCE [LARGE SCALE GENOMIC DNA]</scope>
    <source>
        <strain evidence="3">CGMCC 4.5579</strain>
    </source>
</reference>
<organism evidence="2 3">
    <name type="scientific">Amycolatopsis arida</name>
    <dbReference type="NCBI Taxonomy" id="587909"/>
    <lineage>
        <taxon>Bacteria</taxon>
        <taxon>Bacillati</taxon>
        <taxon>Actinomycetota</taxon>
        <taxon>Actinomycetes</taxon>
        <taxon>Pseudonocardiales</taxon>
        <taxon>Pseudonocardiaceae</taxon>
        <taxon>Amycolatopsis</taxon>
    </lineage>
</organism>
<dbReference type="Pfam" id="PF00724">
    <property type="entry name" value="Oxidored_FMN"/>
    <property type="match status" value="1"/>
</dbReference>
<dbReference type="Gene3D" id="3.20.20.70">
    <property type="entry name" value="Aldolase class I"/>
    <property type="match status" value="1"/>
</dbReference>
<dbReference type="RefSeq" id="WP_166677797.1">
    <property type="nucleotide sequence ID" value="NZ_FOWW01000008.1"/>
</dbReference>
<dbReference type="Proteomes" id="UP000198727">
    <property type="component" value="Unassembled WGS sequence"/>
</dbReference>
<dbReference type="GO" id="GO:0010181">
    <property type="term" value="F:FMN binding"/>
    <property type="evidence" value="ECO:0007669"/>
    <property type="project" value="InterPro"/>
</dbReference>
<proteinExistence type="predicted"/>
<sequence>MATHPALTPVRLGRLDLPNRAVVAPMSRVSTRGDGVPTPAMARYYARYAAGGFGLVVTEGTYPDDRYSQSYPNQPGIVTPAQVAAWRAVVDAVHAAGGRIALQLMHAGALVQHDRFRPIAPSAIPPKGARMPAYGGGDGPFPLPRAASRDDILAAVEGFAAAAARARDAGFDAVEIHGANGYLIDQFLTTYTNLRDDEYGGDVAGRARLAVGVVRAVRAAVGPDFPVGIRLSQTKVNDVDYRWPGGTAEAETIVRMVAGAGVDVLHLASEGRDWVDGATLDTGVTVTRLARAVTGLPVIANGGLHDVWLSRSVLADGHADLVALGRGALVNPDWPRRVAEGAELAAFDAALLRPDATLTSQAAWERARAAPAA</sequence>
<dbReference type="PANTHER" id="PTHR22893">
    <property type="entry name" value="NADH OXIDOREDUCTASE-RELATED"/>
    <property type="match status" value="1"/>
</dbReference>
<dbReference type="InterPro" id="IPR013785">
    <property type="entry name" value="Aldolase_TIM"/>
</dbReference>
<evidence type="ECO:0000313" key="3">
    <source>
        <dbReference type="Proteomes" id="UP000198727"/>
    </source>
</evidence>
<dbReference type="PANTHER" id="PTHR22893:SF55">
    <property type="entry name" value="OXIDOREDUCTASE-RELATED"/>
    <property type="match status" value="1"/>
</dbReference>
<dbReference type="AlphaFoldDB" id="A0A1I5Z082"/>
<keyword evidence="3" id="KW-1185">Reference proteome</keyword>
<dbReference type="EMBL" id="FOWW01000008">
    <property type="protein sequence ID" value="SFQ49886.1"/>
    <property type="molecule type" value="Genomic_DNA"/>
</dbReference>